<dbReference type="EMBL" id="CP003221">
    <property type="protein sequence ID" value="EGJ48739.1"/>
    <property type="molecule type" value="Genomic_DNA"/>
</dbReference>
<dbReference type="HOGENOM" id="CLU_046377_0_0_7"/>
<evidence type="ECO:0000313" key="3">
    <source>
        <dbReference type="Proteomes" id="UP000007844"/>
    </source>
</evidence>
<evidence type="ECO:0000259" key="1">
    <source>
        <dbReference type="Pfam" id="PF01368"/>
    </source>
</evidence>
<dbReference type="Gene3D" id="3.90.1640.10">
    <property type="entry name" value="inorganic pyrophosphatase (n-terminal core)"/>
    <property type="match status" value="1"/>
</dbReference>
<dbReference type="eggNOG" id="COG0618">
    <property type="taxonomic scope" value="Bacteria"/>
</dbReference>
<dbReference type="SUPFAM" id="SSF64182">
    <property type="entry name" value="DHH phosphoesterases"/>
    <property type="match status" value="1"/>
</dbReference>
<keyword evidence="3" id="KW-1185">Reference proteome</keyword>
<feature type="domain" description="DDH" evidence="1">
    <location>
        <begin position="26"/>
        <end position="164"/>
    </location>
</feature>
<reference evidence="2 3" key="1">
    <citation type="journal article" date="2011" name="J. Bacteriol.">
        <title>Genome sequence of the mercury-methylating and pleomorphic Desulfovibrio africanus Strain Walvis Bay.</title>
        <authorList>
            <person name="Brown S.D."/>
            <person name="Wall J.D."/>
            <person name="Kucken A.M."/>
            <person name="Gilmour C.C."/>
            <person name="Podar M."/>
            <person name="Brandt C.C."/>
            <person name="Teshima H."/>
            <person name="Detter J.C."/>
            <person name="Han C.S."/>
            <person name="Land M.L."/>
            <person name="Lucas S."/>
            <person name="Han J."/>
            <person name="Pennacchio L."/>
            <person name="Nolan M."/>
            <person name="Pitluck S."/>
            <person name="Woyke T."/>
            <person name="Goodwin L."/>
            <person name="Palumbo A.V."/>
            <person name="Elias D.A."/>
        </authorList>
    </citation>
    <scope>NUCLEOTIDE SEQUENCE [LARGE SCALE GENOMIC DNA]</scope>
    <source>
        <strain evidence="2 3">Walvis Bay</strain>
    </source>
</reference>
<dbReference type="Proteomes" id="UP000007844">
    <property type="component" value="Chromosome"/>
</dbReference>
<dbReference type="RefSeq" id="WP_014258588.1">
    <property type="nucleotide sequence ID" value="NC_016629.1"/>
</dbReference>
<dbReference type="InterPro" id="IPR051319">
    <property type="entry name" value="Oligoribo/pAp-PDE_c-di-AMP_PDE"/>
</dbReference>
<dbReference type="Pfam" id="PF01368">
    <property type="entry name" value="DHH"/>
    <property type="match status" value="1"/>
</dbReference>
<dbReference type="STRING" id="690850.Desaf_0383"/>
<accession>F3YVK3</accession>
<dbReference type="InterPro" id="IPR038763">
    <property type="entry name" value="DHH_sf"/>
</dbReference>
<dbReference type="PANTHER" id="PTHR47618">
    <property type="entry name" value="BIFUNCTIONAL OLIGORIBONUCLEASE AND PAP PHOSPHATASE NRNA"/>
    <property type="match status" value="1"/>
</dbReference>
<dbReference type="KEGG" id="daf:Desaf_0383"/>
<organism evidence="2 3">
    <name type="scientific">Desulfocurvibacter africanus subsp. africanus str. Walvis Bay</name>
    <dbReference type="NCBI Taxonomy" id="690850"/>
    <lineage>
        <taxon>Bacteria</taxon>
        <taxon>Pseudomonadati</taxon>
        <taxon>Thermodesulfobacteriota</taxon>
        <taxon>Desulfovibrionia</taxon>
        <taxon>Desulfovibrionales</taxon>
        <taxon>Desulfovibrionaceae</taxon>
        <taxon>Desulfocurvibacter</taxon>
    </lineage>
</organism>
<proteinExistence type="predicted"/>
<dbReference type="PANTHER" id="PTHR47618:SF1">
    <property type="entry name" value="BIFUNCTIONAL OLIGORIBONUCLEASE AND PAP PHOSPHATASE NRNA"/>
    <property type="match status" value="1"/>
</dbReference>
<sequence length="337" mass="38100">MSYFRKLGDKLPRMLALLKKDERWLIMINADPDAMASAMALKRIISRRVKSVAIGQINTISRPDNLAMIKYLRIPTHEISREQAEGFDRYAIVDSQPSHNPEFEGFHFSIVIDHHPVPEGRPTEADYVEIKPEYGATASMLTEYLYNLKIKPSRLLATALLYGIKSDTQDFEREFIDADIKAFRYLNKFADHAILRKIVRSEYHLSWLKYFNWAFRNLVMLPNGIHVHMHSVTNPDILVILADFFLRVHEVTWTAISGVYDGKLVIIFRGDGLGKDVGKVAKGLFGDVGSAGGHRAAARAEVPLAALNGTQADDFVLGRIDPGHKRRGLPHRLTHAC</sequence>
<dbReference type="AlphaFoldDB" id="F3YVK3"/>
<dbReference type="InterPro" id="IPR001667">
    <property type="entry name" value="DDH_dom"/>
</dbReference>
<evidence type="ECO:0000313" key="2">
    <source>
        <dbReference type="EMBL" id="EGJ48739.1"/>
    </source>
</evidence>
<gene>
    <name evidence="2" type="ORF">Desaf_0383</name>
</gene>
<name>F3YVK3_DESAF</name>
<protein>
    <submittedName>
        <fullName evidence="2">Phosphoesterase RecJ domain protein</fullName>
    </submittedName>
</protein>